<proteinExistence type="evidence at protein level"/>
<keyword evidence="2 9" id="KW-0812">Transmembrane</keyword>
<dbReference type="PaxDb" id="3702-AT4G03480.1"/>
<dbReference type="iPTMnet" id="F4JG86"/>
<dbReference type="HOGENOM" id="CLU_000134_36_4_1"/>
<dbReference type="EMBL" id="CP002687">
    <property type="protein sequence ID" value="AEE82326.1"/>
    <property type="molecule type" value="Genomic_DNA"/>
</dbReference>
<dbReference type="InterPro" id="IPR002110">
    <property type="entry name" value="Ankyrin_rpt"/>
</dbReference>
<dbReference type="InterPro" id="IPR026961">
    <property type="entry name" value="PGG_dom"/>
</dbReference>
<dbReference type="PANTHER" id="PTHR24186">
    <property type="entry name" value="PROTEIN PHOSPHATASE 1 REGULATORY SUBUNIT"/>
    <property type="match status" value="1"/>
</dbReference>
<gene>
    <name evidence="11 12" type="ordered locus">At4g03480</name>
    <name evidence="12" type="ORF">F9H3.11</name>
    <name evidence="12" type="ORF">F9H3_11</name>
</gene>
<evidence type="ECO:0000313" key="13">
    <source>
        <dbReference type="Proteomes" id="UP000006548"/>
    </source>
</evidence>
<feature type="repeat" description="ANK" evidence="7">
    <location>
        <begin position="314"/>
        <end position="337"/>
    </location>
</feature>
<keyword evidence="6 9" id="KW-0472">Membrane</keyword>
<dbReference type="FunFam" id="1.25.40.20:FF:000613">
    <property type="entry name" value="Ankyrin repeat family protein"/>
    <property type="match status" value="1"/>
</dbReference>
<feature type="repeat" description="ANK" evidence="7">
    <location>
        <begin position="423"/>
        <end position="446"/>
    </location>
</feature>
<evidence type="ECO:0000256" key="9">
    <source>
        <dbReference type="SAM" id="Phobius"/>
    </source>
</evidence>
<dbReference type="Pfam" id="PF12796">
    <property type="entry name" value="Ank_2"/>
    <property type="match status" value="2"/>
</dbReference>
<dbReference type="Proteomes" id="UP000006548">
    <property type="component" value="Chromosome 4"/>
</dbReference>
<keyword evidence="3" id="KW-0677">Repeat</keyword>
<feature type="transmembrane region" description="Helical" evidence="9">
    <location>
        <begin position="554"/>
        <end position="573"/>
    </location>
</feature>
<dbReference type="PROSITE" id="PS50088">
    <property type="entry name" value="ANK_REPEAT"/>
    <property type="match status" value="3"/>
</dbReference>
<dbReference type="TAIR" id="AT4G03480"/>
<reference evidence="13" key="3">
    <citation type="journal article" date="2017" name="Plant J.">
        <title>Araport11: a complete reannotation of the Arabidopsis thaliana reference genome.</title>
        <authorList>
            <person name="Cheng C.Y."/>
            <person name="Krishnakumar V."/>
            <person name="Chan A.P."/>
            <person name="Thibaud-Nissen F."/>
            <person name="Schobel S."/>
            <person name="Town C.D."/>
        </authorList>
    </citation>
    <scope>GENOME REANNOTATION</scope>
    <source>
        <strain evidence="13">cv. Columbia</strain>
    </source>
</reference>
<evidence type="ECO:0000259" key="10">
    <source>
        <dbReference type="Pfam" id="PF13962"/>
    </source>
</evidence>
<dbReference type="PANTHER" id="PTHR24186:SF46">
    <property type="entry name" value="PROTEIN ACCELERATED CELL DEATH 6-LIKE"/>
    <property type="match status" value="1"/>
</dbReference>
<evidence type="ECO:0000256" key="5">
    <source>
        <dbReference type="ARBA" id="ARBA00023043"/>
    </source>
</evidence>
<dbReference type="STRING" id="3702.F4JG86"/>
<dbReference type="Gene3D" id="1.25.40.20">
    <property type="entry name" value="Ankyrin repeat-containing domain"/>
    <property type="match status" value="3"/>
</dbReference>
<dbReference type="Pfam" id="PF13962">
    <property type="entry name" value="PGG"/>
    <property type="match status" value="1"/>
</dbReference>
<reference evidence="12 13" key="1">
    <citation type="journal article" date="1999" name="Nature">
        <title>Sequence and analysis of chromosome 4 of the plant Arabidopsis thaliana.</title>
        <authorList>
            <consortium name="EU"/>
            <consortium name="CSHL and WU Arabidopsis Sequencing Project"/>
            <person name="Mayer K."/>
            <person name="Schuller C."/>
            <person name="Wambutt R."/>
            <person name="Murphy G."/>
            <person name="Volckaert G."/>
            <person name="Pohl T."/>
            <person name="Dusterhoft A."/>
            <person name="Stiekema W."/>
            <person name="Entian K.D."/>
            <person name="Terryn N."/>
            <person name="Harris B."/>
            <person name="Ansorge W."/>
            <person name="Brandt P."/>
            <person name="Grivell L."/>
            <person name="Rieger M."/>
            <person name="Weichselgartner M."/>
            <person name="de Simone V."/>
            <person name="Obermaier B."/>
            <person name="Mache R."/>
            <person name="Muller M."/>
            <person name="Kreis M."/>
            <person name="Delseny M."/>
            <person name="Puigdomenech P."/>
            <person name="Watson M."/>
            <person name="Schmidtheini T."/>
            <person name="Reichert B."/>
            <person name="Portatelle D."/>
            <person name="Perez-Alonso M."/>
            <person name="Boutry M."/>
            <person name="Bancroft I."/>
            <person name="Vos P."/>
            <person name="Hoheisel J."/>
            <person name="Zimmermann W."/>
            <person name="Wedler H."/>
            <person name="Ridley P."/>
            <person name="Langham S.A."/>
            <person name="McCullagh B."/>
            <person name="Bilham L."/>
            <person name="Robben J."/>
            <person name="Van der Schueren J."/>
            <person name="Grymonprez B."/>
            <person name="Chuang Y.J."/>
            <person name="Vandenbussche F."/>
            <person name="Braeken M."/>
            <person name="Weltjens I."/>
            <person name="Voet M."/>
            <person name="Bastiaens I."/>
            <person name="Aert R."/>
            <person name="Defoor E."/>
            <person name="Weitzenegger T."/>
            <person name="Bothe G."/>
            <person name="Ramsperger U."/>
            <person name="Hilbert H."/>
            <person name="Braun M."/>
            <person name="Holzer E."/>
            <person name="Brandt A."/>
            <person name="Peters S."/>
            <person name="van Staveren M."/>
            <person name="Dirske W."/>
            <person name="Mooijman P."/>
            <person name="Klein Lankhorst R."/>
            <person name="Rose M."/>
            <person name="Hauf J."/>
            <person name="Kotter P."/>
            <person name="Berneiser S."/>
            <person name="Hempel S."/>
            <person name="Feldpausch M."/>
            <person name="Lamberth S."/>
            <person name="Van den Daele H."/>
            <person name="De Keyser A."/>
            <person name="Buysshaert C."/>
            <person name="Gielen J."/>
            <person name="Villarroel R."/>
            <person name="De Clercq R."/>
            <person name="Van Montagu M."/>
            <person name="Rogers J."/>
            <person name="Cronin A."/>
            <person name="Quail M."/>
            <person name="Bray-Allen S."/>
            <person name="Clark L."/>
            <person name="Doggett J."/>
            <person name="Hall S."/>
            <person name="Kay M."/>
            <person name="Lennard N."/>
            <person name="McLay K."/>
            <person name="Mayes R."/>
            <person name="Pettett A."/>
            <person name="Rajandream M.A."/>
            <person name="Lyne M."/>
            <person name="Benes V."/>
            <person name="Rechmann S."/>
            <person name="Borkova D."/>
            <person name="Blocker H."/>
            <person name="Scharfe M."/>
            <person name="Grimm M."/>
            <person name="Lohnert T.H."/>
            <person name="Dose S."/>
            <person name="de Haan M."/>
            <person name="Maarse A."/>
            <person name="Schafer M."/>
            <person name="Muller-Auer S."/>
            <person name="Gabel C."/>
            <person name="Fuchs M."/>
            <person name="Fartmann B."/>
            <person name="Granderath K."/>
            <person name="Dauner D."/>
            <person name="Herzl A."/>
            <person name="Neumann S."/>
            <person name="Argiriou A."/>
            <person name="Vitale D."/>
            <person name="Liguori R."/>
            <person name="Piravandi E."/>
            <person name="Massenet O."/>
            <person name="Quigley F."/>
            <person name="Clabauld G."/>
            <person name="Mundlein A."/>
            <person name="Felber R."/>
            <person name="Schnabl S."/>
            <person name="Hiller R."/>
            <person name="Schmidt W."/>
            <person name="Lecharny A."/>
            <person name="Aubourg S."/>
            <person name="Chefdor F."/>
            <person name="Cooke R."/>
            <person name="Berger C."/>
            <person name="Montfort A."/>
            <person name="Casacuberta E."/>
            <person name="Gibbons T."/>
            <person name="Weber N."/>
            <person name="Vandenbol M."/>
            <person name="Bargues M."/>
            <person name="Terol J."/>
            <person name="Torres A."/>
            <person name="Perez-Perez A."/>
            <person name="Purnelle B."/>
            <person name="Bent E."/>
            <person name="Johnson S."/>
            <person name="Tacon D."/>
            <person name="Jesse T."/>
            <person name="Heijnen L."/>
            <person name="Schwarz S."/>
            <person name="Scholler P."/>
            <person name="Heber S."/>
            <person name="Francs P."/>
            <person name="Bielke C."/>
            <person name="Frishman D."/>
            <person name="Haase D."/>
            <person name="Lemcke K."/>
            <person name="Mewes H.W."/>
            <person name="Stocker S."/>
            <person name="Zaccaria P."/>
            <person name="Bevan M."/>
            <person name="Wilson R.K."/>
            <person name="de la Bastide M."/>
            <person name="Habermann K."/>
            <person name="Parnell L."/>
            <person name="Dedhia N."/>
            <person name="Gnoj L."/>
            <person name="Schutz K."/>
            <person name="Huang E."/>
            <person name="Spiegel L."/>
            <person name="Sehkon M."/>
            <person name="Murray J."/>
            <person name="Sheet P."/>
            <person name="Cordes M."/>
            <person name="Abu-Threideh J."/>
            <person name="Stoneking T."/>
            <person name="Kalicki J."/>
            <person name="Graves T."/>
            <person name="Harmon G."/>
            <person name="Edwards J."/>
            <person name="Latreille P."/>
            <person name="Courtney L."/>
            <person name="Cloud J."/>
            <person name="Abbott A."/>
            <person name="Scott K."/>
            <person name="Johnson D."/>
            <person name="Minx P."/>
            <person name="Bentley D."/>
            <person name="Fulton B."/>
            <person name="Miller N."/>
            <person name="Greco T."/>
            <person name="Kemp K."/>
            <person name="Kramer J."/>
            <person name="Fulton L."/>
            <person name="Mardis E."/>
            <person name="Dante M."/>
            <person name="Pepin K."/>
            <person name="Hillier L."/>
            <person name="Nelson J."/>
            <person name="Spieth J."/>
            <person name="Ryan E."/>
            <person name="Andrews S."/>
            <person name="Geisel C."/>
            <person name="Layman D."/>
            <person name="Du H."/>
            <person name="Ali J."/>
            <person name="Berghoff A."/>
            <person name="Jones K."/>
            <person name="Drone K."/>
            <person name="Cotton M."/>
            <person name="Joshu C."/>
            <person name="Antonoiu B."/>
            <person name="Zidanic M."/>
            <person name="Strong C."/>
            <person name="Sun H."/>
            <person name="Lamar B."/>
            <person name="Yordan C."/>
            <person name="Ma P."/>
            <person name="Zhong J."/>
            <person name="Preston R."/>
            <person name="Vil D."/>
            <person name="Shekher M."/>
            <person name="Matero A."/>
            <person name="Shah R."/>
            <person name="Swaby I.K."/>
            <person name="O'Shaughnessy A."/>
            <person name="Rodriguez M."/>
            <person name="Hoffmann J."/>
            <person name="Till S."/>
            <person name="Granat S."/>
            <person name="Shohdy N."/>
            <person name="Hasegawa A."/>
            <person name="Hameed A."/>
            <person name="Lodhi M."/>
            <person name="Johnson A."/>
            <person name="Chen E."/>
            <person name="Marra M."/>
            <person name="Martienssen R."/>
            <person name="McCombie W.R."/>
        </authorList>
    </citation>
    <scope>NUCLEOTIDE SEQUENCE [LARGE SCALE GENOMIC DNA]</scope>
    <source>
        <strain evidence="13">cv. Columbia</strain>
    </source>
</reference>
<evidence type="ECO:0000256" key="1">
    <source>
        <dbReference type="ARBA" id="ARBA00004141"/>
    </source>
</evidence>
<keyword evidence="5 7" id="KW-0040">ANK repeat</keyword>
<reference evidence="14" key="2">
    <citation type="journal article" date="2007" name="Mol. Cell. Proteomics">
        <title>Multidimensional protein identification technology (MudPIT) analysis of ubiquitinated proteins in plants.</title>
        <authorList>
            <person name="Maor R."/>
            <person name="Jones A."/>
            <person name="Nuhse T.S."/>
            <person name="Studholme D.J."/>
            <person name="Peck S.C."/>
            <person name="Shirasu K."/>
        </authorList>
    </citation>
    <scope>IDENTIFICATION BY MASS SPECTROMETRY [LARGE SCALE ANALYSIS]</scope>
</reference>
<dbReference type="SMART" id="SM00248">
    <property type="entry name" value="ANK"/>
    <property type="match status" value="8"/>
</dbReference>
<comment type="subcellular location">
    <subcellularLocation>
        <location evidence="1">Membrane</location>
        <topology evidence="1">Multi-pass membrane protein</topology>
    </subcellularLocation>
</comment>
<dbReference type="Araport" id="AT4G03480"/>
<dbReference type="RefSeq" id="NP_192257.5">
    <property type="nucleotide sequence ID" value="NM_116586.6"/>
</dbReference>
<dbReference type="InterPro" id="IPR036770">
    <property type="entry name" value="Ankyrin_rpt-contain_sf"/>
</dbReference>
<dbReference type="SUPFAM" id="SSF48403">
    <property type="entry name" value="Ankyrin repeat"/>
    <property type="match status" value="1"/>
</dbReference>
<accession>F4JG86</accession>
<evidence type="ECO:0007829" key="14">
    <source>
        <dbReference type="PubMed" id="17272265"/>
    </source>
</evidence>
<dbReference type="GeneID" id="827906"/>
<evidence type="ECO:0000256" key="2">
    <source>
        <dbReference type="ARBA" id="ARBA00022692"/>
    </source>
</evidence>
<evidence type="ECO:0000256" key="7">
    <source>
        <dbReference type="PROSITE-ProRule" id="PRU00023"/>
    </source>
</evidence>
<sequence length="659" mass="72987">MVRSHLLRATPEASPLKPASSPSNCRLSLSPVELRLYFIRDDDFKVKVDIFKTSYQNSLFELPCCDKSGDHHTHSDLQTKARLDTIQVHRSTVVCLDTESVPEFLTSLRFSDLFNLPGEYVPMNPEIFSAMRAGNIELLEKLKSYETPMACLKSDGGDSVLHLAAASGHLELVKNIITECPCLLLEPNSKYQIPLHVAARAGRSAVVKALVASVLYFSPRVPEEDRDRLNIYVLKDIDGDTPLHAALKDLHEKAEVSHLLRYQERIRKLSLSHLIMHWRRSRCISFSDASTRQMETAACLVNADQHASFLANKDGTSPLYLAVEAGNVSLVRAMLNRPGNKIQGKTSTLASQLEGRKSLLHAALKAKNTDVLNVILNDDPSLVNERDEEGRTCLSVGASMGYYKGICKLLDRSTKSVYECDKDGSFPIHMAVEKGHLKVVKEILKRCPDSKELVNKQGQNMLHIAAKSAKVGSFLLGYIRRLDTENHLIEEQDVDGNAPLHLATINWRCRTVDKLAAFASTETKILNIQNKDGLRPLDIAELNLQPDYVLRERLTLMVLLCVYAPKSVGWLPTSGMTLRSRSEPLDAKKYKDHINALLLVATLVATVTFAAGFTIPGGFNSSAPNMGMATLADDSTLFFFLVLDTLAMQSSIVAIVALI</sequence>
<dbReference type="SMR" id="F4JG86"/>
<dbReference type="AlphaFoldDB" id="F4JG86"/>
<dbReference type="ExpressionAtlas" id="F4JG86">
    <property type="expression patterns" value="baseline and differential"/>
</dbReference>
<feature type="region of interest" description="Disordered" evidence="8">
    <location>
        <begin position="1"/>
        <end position="24"/>
    </location>
</feature>
<evidence type="ECO:0000313" key="12">
    <source>
        <dbReference type="EMBL" id="AEE82326.1"/>
    </source>
</evidence>
<dbReference type="PROSITE" id="PS50297">
    <property type="entry name" value="ANK_REP_REGION"/>
    <property type="match status" value="3"/>
</dbReference>
<keyword evidence="13" id="KW-1185">Reference proteome</keyword>
<dbReference type="InParanoid" id="F4JG86"/>
<name>F4JG86_ARATH</name>
<dbReference type="eggNOG" id="KOG0504">
    <property type="taxonomic scope" value="Eukaryota"/>
</dbReference>
<evidence type="ECO:0000256" key="6">
    <source>
        <dbReference type="ARBA" id="ARBA00023136"/>
    </source>
</evidence>
<evidence type="ECO:0000256" key="3">
    <source>
        <dbReference type="ARBA" id="ARBA00022737"/>
    </source>
</evidence>
<evidence type="ECO:0000313" key="11">
    <source>
        <dbReference type="Araport" id="AT4G03480"/>
    </source>
</evidence>
<organism evidence="12 13">
    <name type="scientific">Arabidopsis thaliana</name>
    <name type="common">Mouse-ear cress</name>
    <dbReference type="NCBI Taxonomy" id="3702"/>
    <lineage>
        <taxon>Eukaryota</taxon>
        <taxon>Viridiplantae</taxon>
        <taxon>Streptophyta</taxon>
        <taxon>Embryophyta</taxon>
        <taxon>Tracheophyta</taxon>
        <taxon>Spermatophyta</taxon>
        <taxon>Magnoliopsida</taxon>
        <taxon>eudicotyledons</taxon>
        <taxon>Gunneridae</taxon>
        <taxon>Pentapetalae</taxon>
        <taxon>rosids</taxon>
        <taxon>malvids</taxon>
        <taxon>Brassicales</taxon>
        <taxon>Brassicaceae</taxon>
        <taxon>Camelineae</taxon>
        <taxon>Arabidopsis</taxon>
    </lineage>
</organism>
<dbReference type="GO" id="GO:0016020">
    <property type="term" value="C:membrane"/>
    <property type="evidence" value="ECO:0000318"/>
    <property type="project" value="GO_Central"/>
</dbReference>
<feature type="repeat" description="ANK" evidence="7">
    <location>
        <begin position="156"/>
        <end position="177"/>
    </location>
</feature>
<evidence type="ECO:0000256" key="4">
    <source>
        <dbReference type="ARBA" id="ARBA00022989"/>
    </source>
</evidence>
<evidence type="ECO:0000256" key="8">
    <source>
        <dbReference type="SAM" id="MobiDB-lite"/>
    </source>
</evidence>
<feature type="transmembrane region" description="Helical" evidence="9">
    <location>
        <begin position="594"/>
        <end position="615"/>
    </location>
</feature>
<keyword evidence="4 9" id="KW-1133">Transmembrane helix</keyword>
<feature type="transmembrane region" description="Helical" evidence="9">
    <location>
        <begin position="635"/>
        <end position="658"/>
    </location>
</feature>
<protein>
    <submittedName>
        <fullName evidence="12">Ankyrin repeat family protein</fullName>
    </submittedName>
</protein>
<feature type="domain" description="PGG" evidence="10">
    <location>
        <begin position="588"/>
        <end position="659"/>
    </location>
</feature>